<dbReference type="PANTHER" id="PTHR43233:SF1">
    <property type="entry name" value="FAMILY N-ACETYLTRANSFERASE, PUTATIVE (AFU_ORTHOLOGUE AFUA_6G03350)-RELATED"/>
    <property type="match status" value="1"/>
</dbReference>
<keyword evidence="2" id="KW-0808">Transferase</keyword>
<dbReference type="GO" id="GO:0016747">
    <property type="term" value="F:acyltransferase activity, transferring groups other than amino-acyl groups"/>
    <property type="evidence" value="ECO:0007669"/>
    <property type="project" value="InterPro"/>
</dbReference>
<dbReference type="InterPro" id="IPR016181">
    <property type="entry name" value="Acyl_CoA_acyltransferase"/>
</dbReference>
<dbReference type="PROSITE" id="PS51186">
    <property type="entry name" value="GNAT"/>
    <property type="match status" value="1"/>
</dbReference>
<accession>A0A7Y9JA05</accession>
<dbReference type="Gene3D" id="3.40.630.30">
    <property type="match status" value="1"/>
</dbReference>
<protein>
    <submittedName>
        <fullName evidence="2">GNAT superfamily N-acetyltransferase</fullName>
    </submittedName>
</protein>
<dbReference type="AlphaFoldDB" id="A0A7Y9JA05"/>
<dbReference type="CDD" id="cd04301">
    <property type="entry name" value="NAT_SF"/>
    <property type="match status" value="1"/>
</dbReference>
<evidence type="ECO:0000313" key="3">
    <source>
        <dbReference type="Proteomes" id="UP000535511"/>
    </source>
</evidence>
<evidence type="ECO:0000313" key="2">
    <source>
        <dbReference type="EMBL" id="NYD40611.1"/>
    </source>
</evidence>
<proteinExistence type="predicted"/>
<dbReference type="InterPro" id="IPR000182">
    <property type="entry name" value="GNAT_dom"/>
</dbReference>
<dbReference type="SUPFAM" id="SSF55729">
    <property type="entry name" value="Acyl-CoA N-acyltransferases (Nat)"/>
    <property type="match status" value="1"/>
</dbReference>
<name>A0A7Y9JA05_9ACTN</name>
<evidence type="ECO:0000259" key="1">
    <source>
        <dbReference type="PROSITE" id="PS51186"/>
    </source>
</evidence>
<comment type="caution">
    <text evidence="2">The sequence shown here is derived from an EMBL/GenBank/DDBJ whole genome shotgun (WGS) entry which is preliminary data.</text>
</comment>
<dbReference type="InterPro" id="IPR053144">
    <property type="entry name" value="Acetyltransferase_Butenolide"/>
</dbReference>
<dbReference type="EMBL" id="JACCBG010000001">
    <property type="protein sequence ID" value="NYD40611.1"/>
    <property type="molecule type" value="Genomic_DNA"/>
</dbReference>
<dbReference type="PANTHER" id="PTHR43233">
    <property type="entry name" value="FAMILY N-ACETYLTRANSFERASE, PUTATIVE (AFU_ORTHOLOGUE AFUA_6G03350)-RELATED"/>
    <property type="match status" value="1"/>
</dbReference>
<dbReference type="RefSeq" id="WP_179662473.1">
    <property type="nucleotide sequence ID" value="NZ_JACCBG010000001.1"/>
</dbReference>
<keyword evidence="3" id="KW-1185">Reference proteome</keyword>
<feature type="domain" description="N-acetyltransferase" evidence="1">
    <location>
        <begin position="11"/>
        <end position="145"/>
    </location>
</feature>
<gene>
    <name evidence="2" type="ORF">BJZ21_000694</name>
</gene>
<dbReference type="Proteomes" id="UP000535511">
    <property type="component" value="Unassembled WGS sequence"/>
</dbReference>
<sequence length="145" mass="15894">MTAPPSGRPDPVVSTDPALLDVDTVHRWLSTDAYWALGRSREVVERAIAGSVNFGAYDGDRLVGYARLVTDRATFAWLCDVYVAPESRGRGVGTAMLAAVHEQLAAWQVKRALLATEDAHEVYARFGFGPLEEPGRWMARGYLAD</sequence>
<organism evidence="2 3">
    <name type="scientific">Nocardioides panaciterrulae</name>
    <dbReference type="NCBI Taxonomy" id="661492"/>
    <lineage>
        <taxon>Bacteria</taxon>
        <taxon>Bacillati</taxon>
        <taxon>Actinomycetota</taxon>
        <taxon>Actinomycetes</taxon>
        <taxon>Propionibacteriales</taxon>
        <taxon>Nocardioidaceae</taxon>
        <taxon>Nocardioides</taxon>
    </lineage>
</organism>
<reference evidence="2 3" key="1">
    <citation type="submission" date="2020-07" db="EMBL/GenBank/DDBJ databases">
        <title>Sequencing the genomes of 1000 actinobacteria strains.</title>
        <authorList>
            <person name="Klenk H.-P."/>
        </authorList>
    </citation>
    <scope>NUCLEOTIDE SEQUENCE [LARGE SCALE GENOMIC DNA]</scope>
    <source>
        <strain evidence="2 3">DSM 21350</strain>
    </source>
</reference>
<dbReference type="Pfam" id="PF00583">
    <property type="entry name" value="Acetyltransf_1"/>
    <property type="match status" value="1"/>
</dbReference>